<feature type="chain" id="PRO_5002435300" evidence="1">
    <location>
        <begin position="28"/>
        <end position="49"/>
    </location>
</feature>
<keyword evidence="1" id="KW-0732">Signal</keyword>
<sequence>MRHYTGNQNVWHLVLIHISLLIKPGNVYQNKLISNESKQYCWSFNSPFD</sequence>
<dbReference type="AlphaFoldDB" id="A0A0E9XRD2"/>
<reference evidence="2" key="2">
    <citation type="journal article" date="2015" name="Fish Shellfish Immunol.">
        <title>Early steps in the European eel (Anguilla anguilla)-Vibrio vulnificus interaction in the gills: Role of the RtxA13 toxin.</title>
        <authorList>
            <person name="Callol A."/>
            <person name="Pajuelo D."/>
            <person name="Ebbesson L."/>
            <person name="Teles M."/>
            <person name="MacKenzie S."/>
            <person name="Amaro C."/>
        </authorList>
    </citation>
    <scope>NUCLEOTIDE SEQUENCE</scope>
</reference>
<evidence type="ECO:0000256" key="1">
    <source>
        <dbReference type="SAM" id="SignalP"/>
    </source>
</evidence>
<reference evidence="2" key="1">
    <citation type="submission" date="2014-11" db="EMBL/GenBank/DDBJ databases">
        <authorList>
            <person name="Amaro Gonzalez C."/>
        </authorList>
    </citation>
    <scope>NUCLEOTIDE SEQUENCE</scope>
</reference>
<evidence type="ECO:0000313" key="2">
    <source>
        <dbReference type="EMBL" id="JAI05288.1"/>
    </source>
</evidence>
<organism evidence="2">
    <name type="scientific">Anguilla anguilla</name>
    <name type="common">European freshwater eel</name>
    <name type="synonym">Muraena anguilla</name>
    <dbReference type="NCBI Taxonomy" id="7936"/>
    <lineage>
        <taxon>Eukaryota</taxon>
        <taxon>Metazoa</taxon>
        <taxon>Chordata</taxon>
        <taxon>Craniata</taxon>
        <taxon>Vertebrata</taxon>
        <taxon>Euteleostomi</taxon>
        <taxon>Actinopterygii</taxon>
        <taxon>Neopterygii</taxon>
        <taxon>Teleostei</taxon>
        <taxon>Anguilliformes</taxon>
        <taxon>Anguillidae</taxon>
        <taxon>Anguilla</taxon>
    </lineage>
</organism>
<proteinExistence type="predicted"/>
<protein>
    <submittedName>
        <fullName evidence="2">Uncharacterized protein</fullName>
    </submittedName>
</protein>
<dbReference type="EMBL" id="GBXM01003290">
    <property type="protein sequence ID" value="JAI05288.1"/>
    <property type="molecule type" value="Transcribed_RNA"/>
</dbReference>
<accession>A0A0E9XRD2</accession>
<feature type="signal peptide" evidence="1">
    <location>
        <begin position="1"/>
        <end position="27"/>
    </location>
</feature>
<name>A0A0E9XRD2_ANGAN</name>